<evidence type="ECO:0000256" key="4">
    <source>
        <dbReference type="ARBA" id="ARBA00013127"/>
    </source>
</evidence>
<feature type="domain" description="Homogentisate 1,2-dioxygenase C-terminal" evidence="14">
    <location>
        <begin position="284"/>
        <end position="434"/>
    </location>
</feature>
<keyword evidence="17" id="KW-1185">Reference proteome</keyword>
<dbReference type="GO" id="GO:0005737">
    <property type="term" value="C:cytoplasm"/>
    <property type="evidence" value="ECO:0007669"/>
    <property type="project" value="TreeGrafter"/>
</dbReference>
<evidence type="ECO:0000256" key="1">
    <source>
        <dbReference type="ARBA" id="ARBA00001962"/>
    </source>
</evidence>
<sequence>MIAQGLDKLTYQTGFGNHFSSEAIPGTLPVGQNSPQECAFGLYAEQLSGSAFTAPRKDNLRTWLYRRHPSVGHGPFEAVPRPDLRPPDDTNSEVTPDQLRWRPDEASGSGLDFVQGLRPMCGSGSPLQKSGYQIYTYAFTEAMEDFCFCNADGDFLLVVQQGPLLIVTELGLLHVAPCEVCVLPRGMRFAVGSTDGALARGYVLEVFEGHFTLPDLGLIGANGLANPRDFEVPVAHPCSERQQHQGHRLIQKLGGRLFAAQQQWSPFDVVAWHGNYVPYKYDLRKFCPMNTVRVDHADPSIFTVLTCPSAVPGTAVADLVVFPPRWSVAENTFRPPYFHRNVMNEYMGLICGAYEAKATFKPGGSSLHVCMSPHGPDLTSYNAATAIDTRAPQRLPSSTMAFMFEVNHTPRVMRSALQSPHLDQEYRQCWQGFPVAKAFGGKATSDAKAIDQPAENGTGALPGGQAQKEEVKAETISSTG</sequence>
<keyword evidence="9 12" id="KW-0408">Iron</keyword>
<feature type="region of interest" description="Disordered" evidence="13">
    <location>
        <begin position="74"/>
        <end position="102"/>
    </location>
</feature>
<feature type="binding site" evidence="12">
    <location>
        <position position="374"/>
    </location>
    <ligand>
        <name>homogentisate</name>
        <dbReference type="ChEBI" id="CHEBI:16169"/>
    </ligand>
</feature>
<evidence type="ECO:0000256" key="12">
    <source>
        <dbReference type="PIRSR" id="PIRSR605708-2"/>
    </source>
</evidence>
<dbReference type="AlphaFoldDB" id="A0AAW1NYH5"/>
<organism evidence="16 17">
    <name type="scientific">Symbiochloris irregularis</name>
    <dbReference type="NCBI Taxonomy" id="706552"/>
    <lineage>
        <taxon>Eukaryota</taxon>
        <taxon>Viridiplantae</taxon>
        <taxon>Chlorophyta</taxon>
        <taxon>core chlorophytes</taxon>
        <taxon>Trebouxiophyceae</taxon>
        <taxon>Trebouxiales</taxon>
        <taxon>Trebouxiaceae</taxon>
        <taxon>Symbiochloris</taxon>
    </lineage>
</organism>
<dbReference type="EMBL" id="JALJOQ010000105">
    <property type="protein sequence ID" value="KAK9797727.1"/>
    <property type="molecule type" value="Genomic_DNA"/>
</dbReference>
<keyword evidence="8" id="KW-0560">Oxidoreductase</keyword>
<dbReference type="InterPro" id="IPR046452">
    <property type="entry name" value="HgmA_N"/>
</dbReference>
<feature type="domain" description="Homogentisate 1,2-dioxygenase N-terminal" evidence="15">
    <location>
        <begin position="10"/>
        <end position="283"/>
    </location>
</feature>
<dbReference type="Pfam" id="PF04209">
    <property type="entry name" value="HgmA_C"/>
    <property type="match status" value="1"/>
</dbReference>
<dbReference type="Proteomes" id="UP001465755">
    <property type="component" value="Unassembled WGS sequence"/>
</dbReference>
<comment type="cofactor">
    <cofactor evidence="1 12">
        <name>Fe cation</name>
        <dbReference type="ChEBI" id="CHEBI:24875"/>
    </cofactor>
</comment>
<accession>A0AAW1NYH5</accession>
<feature type="binding site" evidence="12">
    <location>
        <position position="339"/>
    </location>
    <ligand>
        <name>Fe cation</name>
        <dbReference type="ChEBI" id="CHEBI:24875"/>
    </ligand>
</feature>
<evidence type="ECO:0000256" key="2">
    <source>
        <dbReference type="ARBA" id="ARBA00004704"/>
    </source>
</evidence>
<evidence type="ECO:0000256" key="11">
    <source>
        <dbReference type="PIRSR" id="PIRSR605708-1"/>
    </source>
</evidence>
<dbReference type="PANTHER" id="PTHR11056:SF0">
    <property type="entry name" value="HOMOGENTISATE 1,2-DIOXYGENASE"/>
    <property type="match status" value="1"/>
</dbReference>
<feature type="binding site" evidence="12">
    <location>
        <position position="345"/>
    </location>
    <ligand>
        <name>Fe cation</name>
        <dbReference type="ChEBI" id="CHEBI:24875"/>
    </ligand>
</feature>
<evidence type="ECO:0000259" key="14">
    <source>
        <dbReference type="Pfam" id="PF04209"/>
    </source>
</evidence>
<evidence type="ECO:0000256" key="6">
    <source>
        <dbReference type="ARBA" id="ARBA00022878"/>
    </source>
</evidence>
<protein>
    <recommendedName>
        <fullName evidence="4">homogentisate 1,2-dioxygenase</fullName>
        <ecNumber evidence="4">1.13.11.5</ecNumber>
    </recommendedName>
</protein>
<evidence type="ECO:0000256" key="13">
    <source>
        <dbReference type="SAM" id="MobiDB-lite"/>
    </source>
</evidence>
<dbReference type="GO" id="GO:0006572">
    <property type="term" value="P:L-tyrosine catabolic process"/>
    <property type="evidence" value="ECO:0007669"/>
    <property type="project" value="UniProtKB-KW"/>
</dbReference>
<evidence type="ECO:0000256" key="7">
    <source>
        <dbReference type="ARBA" id="ARBA00022964"/>
    </source>
</evidence>
<dbReference type="FunFam" id="2.60.120.10:FF:000034">
    <property type="entry name" value="Homogentisate 1,2-dioxygenase"/>
    <property type="match status" value="1"/>
</dbReference>
<comment type="pathway">
    <text evidence="2">Amino-acid degradation; L-phenylalanine degradation; acetoacetate and fumarate from L-phenylalanine: step 4/6.</text>
</comment>
<evidence type="ECO:0000256" key="10">
    <source>
        <dbReference type="ARBA" id="ARBA00023232"/>
    </source>
</evidence>
<feature type="active site" description="Proton acceptor" evidence="11">
    <location>
        <position position="296"/>
    </location>
</feature>
<dbReference type="Pfam" id="PF20510">
    <property type="entry name" value="HgmA_N"/>
    <property type="match status" value="1"/>
</dbReference>
<dbReference type="EC" id="1.13.11.5" evidence="4"/>
<evidence type="ECO:0000256" key="3">
    <source>
        <dbReference type="ARBA" id="ARBA00007757"/>
    </source>
</evidence>
<dbReference type="InterPro" id="IPR014710">
    <property type="entry name" value="RmlC-like_jellyroll"/>
</dbReference>
<feature type="binding site" evidence="12">
    <location>
        <position position="374"/>
    </location>
    <ligand>
        <name>Fe cation</name>
        <dbReference type="ChEBI" id="CHEBI:24875"/>
    </ligand>
</feature>
<feature type="binding site" evidence="12">
    <location>
        <position position="354"/>
    </location>
    <ligand>
        <name>homogentisate</name>
        <dbReference type="ChEBI" id="CHEBI:16169"/>
    </ligand>
</feature>
<reference evidence="16 17" key="1">
    <citation type="journal article" date="2024" name="Nat. Commun.">
        <title>Phylogenomics reveals the evolutionary origins of lichenization in chlorophyte algae.</title>
        <authorList>
            <person name="Puginier C."/>
            <person name="Libourel C."/>
            <person name="Otte J."/>
            <person name="Skaloud P."/>
            <person name="Haon M."/>
            <person name="Grisel S."/>
            <person name="Petersen M."/>
            <person name="Berrin J.G."/>
            <person name="Delaux P.M."/>
            <person name="Dal Grande F."/>
            <person name="Keller J."/>
        </authorList>
    </citation>
    <scope>NUCLEOTIDE SEQUENCE [LARGE SCALE GENOMIC DNA]</scope>
    <source>
        <strain evidence="16 17">SAG 2036</strain>
    </source>
</reference>
<keyword evidence="5 12" id="KW-0479">Metal-binding</keyword>
<dbReference type="InterPro" id="IPR011051">
    <property type="entry name" value="RmlC_Cupin_sf"/>
</dbReference>
<evidence type="ECO:0000259" key="15">
    <source>
        <dbReference type="Pfam" id="PF20510"/>
    </source>
</evidence>
<evidence type="ECO:0000313" key="17">
    <source>
        <dbReference type="Proteomes" id="UP001465755"/>
    </source>
</evidence>
<evidence type="ECO:0000256" key="8">
    <source>
        <dbReference type="ARBA" id="ARBA00023002"/>
    </source>
</evidence>
<dbReference type="PANTHER" id="PTHR11056">
    <property type="entry name" value="HOMOGENTISATE 1,2-DIOXYGENASE"/>
    <property type="match status" value="1"/>
</dbReference>
<dbReference type="GO" id="GO:0004411">
    <property type="term" value="F:homogentisate 1,2-dioxygenase activity"/>
    <property type="evidence" value="ECO:0007669"/>
    <property type="project" value="UniProtKB-EC"/>
</dbReference>
<evidence type="ECO:0000256" key="9">
    <source>
        <dbReference type="ARBA" id="ARBA00023004"/>
    </source>
</evidence>
<evidence type="ECO:0000256" key="5">
    <source>
        <dbReference type="ARBA" id="ARBA00022723"/>
    </source>
</evidence>
<dbReference type="GO" id="GO:0046872">
    <property type="term" value="F:metal ion binding"/>
    <property type="evidence" value="ECO:0007669"/>
    <property type="project" value="UniProtKB-KW"/>
</dbReference>
<evidence type="ECO:0000313" key="16">
    <source>
        <dbReference type="EMBL" id="KAK9797727.1"/>
    </source>
</evidence>
<dbReference type="CDD" id="cd07000">
    <property type="entry name" value="cupin_HGO_N"/>
    <property type="match status" value="1"/>
</dbReference>
<keyword evidence="10" id="KW-0585">Phenylalanine catabolism</keyword>
<dbReference type="Gene3D" id="2.60.120.10">
    <property type="entry name" value="Jelly Rolls"/>
    <property type="match status" value="1"/>
</dbReference>
<dbReference type="NCBIfam" id="TIGR01015">
    <property type="entry name" value="hmgA"/>
    <property type="match status" value="1"/>
</dbReference>
<dbReference type="InterPro" id="IPR005708">
    <property type="entry name" value="Homogentis_dOase"/>
</dbReference>
<gene>
    <name evidence="16" type="ORF">WJX73_000948</name>
</gene>
<dbReference type="SUPFAM" id="SSF51182">
    <property type="entry name" value="RmlC-like cupins"/>
    <property type="match status" value="1"/>
</dbReference>
<proteinExistence type="inferred from homology"/>
<comment type="caution">
    <text evidence="16">The sequence shown here is derived from an EMBL/GenBank/DDBJ whole genome shotgun (WGS) entry which is preliminary data.</text>
</comment>
<keyword evidence="6" id="KW-0828">Tyrosine catabolism</keyword>
<feature type="region of interest" description="Disordered" evidence="13">
    <location>
        <begin position="444"/>
        <end position="480"/>
    </location>
</feature>
<dbReference type="InterPro" id="IPR046451">
    <property type="entry name" value="HgmA_C"/>
</dbReference>
<comment type="similarity">
    <text evidence="3">Belongs to the homogentisate dioxygenase family.</text>
</comment>
<name>A0AAW1NYH5_9CHLO</name>
<dbReference type="GO" id="GO:0006559">
    <property type="term" value="P:L-phenylalanine catabolic process"/>
    <property type="evidence" value="ECO:0007669"/>
    <property type="project" value="UniProtKB-KW"/>
</dbReference>
<keyword evidence="7" id="KW-0223">Dioxygenase</keyword>